<feature type="domain" description="Mechanosensitive ion channel transmembrane helices 2/3" evidence="11">
    <location>
        <begin position="546"/>
        <end position="587"/>
    </location>
</feature>
<reference evidence="12 13" key="1">
    <citation type="journal article" date="2016" name="Front. Microbiol.">
        <title>Genomic Resource of Rice Seed Associated Bacteria.</title>
        <authorList>
            <person name="Midha S."/>
            <person name="Bansal K."/>
            <person name="Sharma S."/>
            <person name="Kumar N."/>
            <person name="Patil P.P."/>
            <person name="Chaudhry V."/>
            <person name="Patil P.B."/>
        </authorList>
    </citation>
    <scope>NUCLEOTIDE SEQUENCE [LARGE SCALE GENOMIC DNA]</scope>
    <source>
        <strain evidence="12 13">NS365</strain>
    </source>
</reference>
<dbReference type="Proteomes" id="UP000078529">
    <property type="component" value="Unassembled WGS sequence"/>
</dbReference>
<evidence type="ECO:0000256" key="9">
    <source>
        <dbReference type="SAM" id="SignalP"/>
    </source>
</evidence>
<dbReference type="SUPFAM" id="SSF82861">
    <property type="entry name" value="Mechanosensitive channel protein MscS (YggB), transmembrane region"/>
    <property type="match status" value="1"/>
</dbReference>
<keyword evidence="9" id="KW-0732">Signal</keyword>
<feature type="transmembrane region" description="Helical" evidence="8">
    <location>
        <begin position="325"/>
        <end position="347"/>
    </location>
</feature>
<feature type="transmembrane region" description="Helical" evidence="8">
    <location>
        <begin position="216"/>
        <end position="239"/>
    </location>
</feature>
<dbReference type="InterPro" id="IPR023408">
    <property type="entry name" value="MscS_beta-dom_sf"/>
</dbReference>
<keyword evidence="4 8" id="KW-0812">Transmembrane</keyword>
<feature type="domain" description="Mechanosensitive ion channel MscS" evidence="10">
    <location>
        <begin position="589"/>
        <end position="651"/>
    </location>
</feature>
<proteinExistence type="inferred from homology"/>
<dbReference type="GO" id="GO:0005886">
    <property type="term" value="C:plasma membrane"/>
    <property type="evidence" value="ECO:0007669"/>
    <property type="project" value="UniProtKB-SubCell"/>
</dbReference>
<dbReference type="InterPro" id="IPR010920">
    <property type="entry name" value="LSM_dom_sf"/>
</dbReference>
<dbReference type="InterPro" id="IPR006685">
    <property type="entry name" value="MscS_channel_2nd"/>
</dbReference>
<dbReference type="EMBL" id="LDQA01000016">
    <property type="protein sequence ID" value="KTR06612.1"/>
    <property type="molecule type" value="Genomic_DNA"/>
</dbReference>
<dbReference type="Pfam" id="PF21088">
    <property type="entry name" value="MS_channel_1st"/>
    <property type="match status" value="1"/>
</dbReference>
<dbReference type="PATRIC" id="fig|401562.4.peg.1085"/>
<keyword evidence="5 8" id="KW-1133">Transmembrane helix</keyword>
<evidence type="ECO:0000256" key="7">
    <source>
        <dbReference type="SAM" id="MobiDB-lite"/>
    </source>
</evidence>
<dbReference type="GO" id="GO:0008381">
    <property type="term" value="F:mechanosensitive monoatomic ion channel activity"/>
    <property type="evidence" value="ECO:0007669"/>
    <property type="project" value="InterPro"/>
</dbReference>
<evidence type="ECO:0000256" key="2">
    <source>
        <dbReference type="ARBA" id="ARBA00008017"/>
    </source>
</evidence>
<feature type="transmembrane region" description="Helical" evidence="8">
    <location>
        <begin position="543"/>
        <end position="562"/>
    </location>
</feature>
<dbReference type="RefSeq" id="WP_058599564.1">
    <property type="nucleotide sequence ID" value="NZ_LDQA01000016.1"/>
</dbReference>
<feature type="transmembrane region" description="Helical" evidence="8">
    <location>
        <begin position="251"/>
        <end position="272"/>
    </location>
</feature>
<feature type="region of interest" description="Disordered" evidence="7">
    <location>
        <begin position="87"/>
        <end position="110"/>
    </location>
</feature>
<feature type="transmembrane region" description="Helical" evidence="8">
    <location>
        <begin position="568"/>
        <end position="586"/>
    </location>
</feature>
<comment type="subcellular location">
    <subcellularLocation>
        <location evidence="1">Cell membrane</location>
        <topology evidence="1">Multi-pass membrane protein</topology>
    </subcellularLocation>
</comment>
<dbReference type="SUPFAM" id="SSF50182">
    <property type="entry name" value="Sm-like ribonucleoproteins"/>
    <property type="match status" value="1"/>
</dbReference>
<evidence type="ECO:0000313" key="13">
    <source>
        <dbReference type="Proteomes" id="UP000078529"/>
    </source>
</evidence>
<dbReference type="InterPro" id="IPR011066">
    <property type="entry name" value="MscS_channel_C_sf"/>
</dbReference>
<dbReference type="InterPro" id="IPR049142">
    <property type="entry name" value="MS_channel_1st"/>
</dbReference>
<dbReference type="PANTHER" id="PTHR30460">
    <property type="entry name" value="MODERATE CONDUCTANCE MECHANOSENSITIVE CHANNEL YBIO"/>
    <property type="match status" value="1"/>
</dbReference>
<dbReference type="InterPro" id="IPR045276">
    <property type="entry name" value="YbiO_bact"/>
</dbReference>
<feature type="transmembrane region" description="Helical" evidence="8">
    <location>
        <begin position="368"/>
        <end position="391"/>
    </location>
</feature>
<evidence type="ECO:0000256" key="4">
    <source>
        <dbReference type="ARBA" id="ARBA00022692"/>
    </source>
</evidence>
<evidence type="ECO:0000259" key="10">
    <source>
        <dbReference type="Pfam" id="PF00924"/>
    </source>
</evidence>
<feature type="transmembrane region" description="Helical" evidence="8">
    <location>
        <begin position="172"/>
        <end position="195"/>
    </location>
</feature>
<organism evidence="12 13">
    <name type="scientific">Aureimonas ureilytica</name>
    <dbReference type="NCBI Taxonomy" id="401562"/>
    <lineage>
        <taxon>Bacteria</taxon>
        <taxon>Pseudomonadati</taxon>
        <taxon>Pseudomonadota</taxon>
        <taxon>Alphaproteobacteria</taxon>
        <taxon>Hyphomicrobiales</taxon>
        <taxon>Aurantimonadaceae</taxon>
        <taxon>Aureimonas</taxon>
    </lineage>
</organism>
<keyword evidence="13" id="KW-1185">Reference proteome</keyword>
<comment type="similarity">
    <text evidence="2">Belongs to the MscS (TC 1.A.23) family.</text>
</comment>
<dbReference type="AlphaFoldDB" id="A0A175RUT3"/>
<dbReference type="Gene3D" id="1.10.287.1260">
    <property type="match status" value="1"/>
</dbReference>
<evidence type="ECO:0000256" key="6">
    <source>
        <dbReference type="ARBA" id="ARBA00023136"/>
    </source>
</evidence>
<protein>
    <recommendedName>
        <fullName evidence="14">Mechanosensitive ion channel protein</fullName>
    </recommendedName>
</protein>
<dbReference type="Gene3D" id="3.30.70.100">
    <property type="match status" value="1"/>
</dbReference>
<dbReference type="SUPFAM" id="SSF82689">
    <property type="entry name" value="Mechanosensitive channel protein MscS (YggB), C-terminal domain"/>
    <property type="match status" value="1"/>
</dbReference>
<evidence type="ECO:0000256" key="3">
    <source>
        <dbReference type="ARBA" id="ARBA00022475"/>
    </source>
</evidence>
<evidence type="ECO:0000256" key="5">
    <source>
        <dbReference type="ARBA" id="ARBA00022989"/>
    </source>
</evidence>
<comment type="caution">
    <text evidence="12">The sequence shown here is derived from an EMBL/GenBank/DDBJ whole genome shotgun (WGS) entry which is preliminary data.</text>
</comment>
<evidence type="ECO:0000259" key="11">
    <source>
        <dbReference type="Pfam" id="PF21088"/>
    </source>
</evidence>
<sequence>MQKLFAAIATLCLFLATLGFPSTAWAQIPAIPGLTTAAASKSETAASAETNLQADRDALQRVIGLLSDDTRRAALLNELRSVESALDTNSSGTADAGKATGAPAEAPAKDEAAPIIGDKGLIGAISSSLAESGQGMEATSLGAPVEEKLGRAVDELQARIDSSLGGQATIDFLQWALPGAAVVIGLVLILFRNNWLRRHRELQQRPGGTAFQIARAIAKCVPFGLIPLFLVVAAASGWAAAFAPSWQDGRLFLALFSPLFAALATRQILYYLLMALGPSRGWRLVGYAQRRLLGWVGLLAALAATAGVLREFSLRVVVGFDVADVASLLIDLGLAVLTAAFIMRHRLTVRSLLIRGHRDREGQDHSSGIFSSAFHALAASWHLVALAFVVANVVARITGTGNGQFILESSGALLYIFGGLALLAVANAGFKRMADSIGRGRVTLRSAIMLRYLDIFHLLFQIAVAAFVLVQAVDVWGFDLAGWLGSERGQRFLRPALSLVLVPAVIYAIWTTIDTAVTHSLQPTDSRGRTRNRSGRIRTLLPLLRNLVFVVLSVVTVIAMLANIGVDVTPLLAGAGVIGLAFSFGAQQLVQDVITGFFIIFEDTIAVGDVISTGDRTGTVEGLTIRTVRIRDGNGALHSVPFSQIKALQNNSRGFGIFPLNVSIAFGADVDRTMEIMQEVGRDLLTDATYGDMMLAPIEMWGVDGFTREGVVIKGAIRCKPLQQWGVGREFNRRLKRRLDDEHIRFFAAEQRIAVHDDQSLRVVAN</sequence>
<dbReference type="Pfam" id="PF00924">
    <property type="entry name" value="MS_channel_2nd"/>
    <property type="match status" value="1"/>
</dbReference>
<dbReference type="InterPro" id="IPR011014">
    <property type="entry name" value="MscS_channel_TM-2"/>
</dbReference>
<feature type="transmembrane region" description="Helical" evidence="8">
    <location>
        <begin position="292"/>
        <end position="313"/>
    </location>
</feature>
<feature type="chain" id="PRO_5008042186" description="Mechanosensitive ion channel protein" evidence="9">
    <location>
        <begin position="27"/>
        <end position="766"/>
    </location>
</feature>
<dbReference type="Gene3D" id="2.30.30.60">
    <property type="match status" value="1"/>
</dbReference>
<evidence type="ECO:0000313" key="12">
    <source>
        <dbReference type="EMBL" id="KTR06612.1"/>
    </source>
</evidence>
<gene>
    <name evidence="12" type="ORF">NS365_06995</name>
</gene>
<dbReference type="PANTHER" id="PTHR30460:SF0">
    <property type="entry name" value="MODERATE CONDUCTANCE MECHANOSENSITIVE CHANNEL YBIO"/>
    <property type="match status" value="1"/>
</dbReference>
<keyword evidence="3" id="KW-1003">Cell membrane</keyword>
<feature type="signal peptide" evidence="9">
    <location>
        <begin position="1"/>
        <end position="26"/>
    </location>
</feature>
<accession>A0A175RUT3</accession>
<evidence type="ECO:0000256" key="1">
    <source>
        <dbReference type="ARBA" id="ARBA00004651"/>
    </source>
</evidence>
<feature type="transmembrane region" description="Helical" evidence="8">
    <location>
        <begin position="492"/>
        <end position="510"/>
    </location>
</feature>
<feature type="transmembrane region" description="Helical" evidence="8">
    <location>
        <begin position="451"/>
        <end position="472"/>
    </location>
</feature>
<name>A0A175RUT3_9HYPH</name>
<evidence type="ECO:0000256" key="8">
    <source>
        <dbReference type="SAM" id="Phobius"/>
    </source>
</evidence>
<keyword evidence="6 8" id="KW-0472">Membrane</keyword>
<feature type="transmembrane region" description="Helical" evidence="8">
    <location>
        <begin position="411"/>
        <end position="430"/>
    </location>
</feature>
<evidence type="ECO:0008006" key="14">
    <source>
        <dbReference type="Google" id="ProtNLM"/>
    </source>
</evidence>